<evidence type="ECO:0000256" key="10">
    <source>
        <dbReference type="ARBA" id="ARBA00023136"/>
    </source>
</evidence>
<evidence type="ECO:0000256" key="5">
    <source>
        <dbReference type="ARBA" id="ARBA00021907"/>
    </source>
</evidence>
<evidence type="ECO:0000256" key="12">
    <source>
        <dbReference type="PIRNR" id="PIRNR003097"/>
    </source>
</evidence>
<dbReference type="AlphaFoldDB" id="A0A6P2CBT3"/>
<gene>
    <name evidence="16" type="ORF">EAS64_07005</name>
</gene>
<evidence type="ECO:0000256" key="11">
    <source>
        <dbReference type="ARBA" id="ARBA00023306"/>
    </source>
</evidence>
<dbReference type="GO" id="GO:0051301">
    <property type="term" value="P:cell division"/>
    <property type="evidence" value="ECO:0007669"/>
    <property type="project" value="UniProtKB-KW"/>
</dbReference>
<comment type="subcellular location">
    <subcellularLocation>
        <location evidence="2">Cell membrane</location>
        <topology evidence="2">Multi-pass membrane protein</topology>
    </subcellularLocation>
</comment>
<organism evidence="16 17">
    <name type="scientific">Trebonia kvetii</name>
    <dbReference type="NCBI Taxonomy" id="2480626"/>
    <lineage>
        <taxon>Bacteria</taxon>
        <taxon>Bacillati</taxon>
        <taxon>Actinomycetota</taxon>
        <taxon>Actinomycetes</taxon>
        <taxon>Streptosporangiales</taxon>
        <taxon>Treboniaceae</taxon>
        <taxon>Trebonia</taxon>
    </lineage>
</organism>
<feature type="transmembrane region" description="Helical" evidence="13">
    <location>
        <begin position="21"/>
        <end position="42"/>
    </location>
</feature>
<feature type="transmembrane region" description="Helical" evidence="13">
    <location>
        <begin position="273"/>
        <end position="295"/>
    </location>
</feature>
<evidence type="ECO:0000259" key="15">
    <source>
        <dbReference type="Pfam" id="PF18075"/>
    </source>
</evidence>
<comment type="subunit">
    <text evidence="4">Forms a membrane-associated complex with FtsE.</text>
</comment>
<feature type="transmembrane region" description="Helical" evidence="13">
    <location>
        <begin position="220"/>
        <end position="253"/>
    </location>
</feature>
<keyword evidence="9 13" id="KW-1133">Transmembrane helix</keyword>
<dbReference type="Pfam" id="PF02687">
    <property type="entry name" value="FtsX"/>
    <property type="match status" value="1"/>
</dbReference>
<evidence type="ECO:0000256" key="1">
    <source>
        <dbReference type="ARBA" id="ARBA00003552"/>
    </source>
</evidence>
<reference evidence="16 17" key="1">
    <citation type="submission" date="2018-11" db="EMBL/GenBank/DDBJ databases">
        <title>Trebonia kvetii gen.nov., sp.nov., a novel acidophilic actinobacterium, and proposal of the new actinobacterial family Treboniaceae fam. nov.</title>
        <authorList>
            <person name="Rapoport D."/>
            <person name="Sagova-Mareckova M."/>
            <person name="Sedlacek I."/>
            <person name="Provaznik J."/>
            <person name="Kralova S."/>
            <person name="Pavlinic D."/>
            <person name="Benes V."/>
            <person name="Kopecky J."/>
        </authorList>
    </citation>
    <scope>NUCLEOTIDE SEQUENCE [LARGE SCALE GENOMIC DNA]</scope>
    <source>
        <strain evidence="16 17">15Tr583</strain>
    </source>
</reference>
<evidence type="ECO:0000256" key="9">
    <source>
        <dbReference type="ARBA" id="ARBA00022989"/>
    </source>
</evidence>
<comment type="similarity">
    <text evidence="3 12">Belongs to the ABC-4 integral membrane protein family. FtsX subfamily.</text>
</comment>
<sequence>MRSNFVFQEIWVGLRRNLTMTVALIVVVAISLSLLGTGLLFVKQVDSTRTYWQSKVEISVYLCYADSANPNCHGAVTDAQTTALQQRLHSMPQVQSVTYVSQAQAWALYKQAFSNDQSYVTMIKETDMPPSLEVKLVNPSADYNVVSSAVTGAAGVDSVIDEMNILDKFYRLLDGLRNAVVIVALILVVAAVLLVANTIRLSAFNRRRETGIMRLVGASNFYIQLPFLLEGVIAGLLGWVLAAALLIGVKSLLLNNLQQYFNYNVGLSTADLIEVIVLAMVVGIALCGVTSFVTLRRYLRV</sequence>
<keyword evidence="17" id="KW-1185">Reference proteome</keyword>
<dbReference type="InterPro" id="IPR040690">
    <property type="entry name" value="FtsX_ECD"/>
</dbReference>
<dbReference type="PIRSF" id="PIRSF003097">
    <property type="entry name" value="FtsX"/>
    <property type="match status" value="1"/>
</dbReference>
<accession>A0A6P2CBT3</accession>
<dbReference type="Gene3D" id="3.30.70.3040">
    <property type="match status" value="1"/>
</dbReference>
<evidence type="ECO:0000256" key="2">
    <source>
        <dbReference type="ARBA" id="ARBA00004651"/>
    </source>
</evidence>
<dbReference type="OrthoDB" id="9812531at2"/>
<dbReference type="PANTHER" id="PTHR47755">
    <property type="entry name" value="CELL DIVISION PROTEIN FTSX"/>
    <property type="match status" value="1"/>
</dbReference>
<evidence type="ECO:0000256" key="4">
    <source>
        <dbReference type="ARBA" id="ARBA00011160"/>
    </source>
</evidence>
<dbReference type="InterPro" id="IPR047929">
    <property type="entry name" value="FtsX_actino"/>
</dbReference>
<dbReference type="GO" id="GO:0005886">
    <property type="term" value="C:plasma membrane"/>
    <property type="evidence" value="ECO:0007669"/>
    <property type="project" value="UniProtKB-SubCell"/>
</dbReference>
<evidence type="ECO:0000313" key="17">
    <source>
        <dbReference type="Proteomes" id="UP000460272"/>
    </source>
</evidence>
<keyword evidence="8 13" id="KW-0812">Transmembrane</keyword>
<feature type="domain" description="ABC3 transporter permease C-terminal" evidence="14">
    <location>
        <begin position="182"/>
        <end position="300"/>
    </location>
</feature>
<dbReference type="RefSeq" id="WP_145851818.1">
    <property type="nucleotide sequence ID" value="NZ_RPFW01000001.1"/>
</dbReference>
<dbReference type="Proteomes" id="UP000460272">
    <property type="component" value="Unassembled WGS sequence"/>
</dbReference>
<dbReference type="InterPro" id="IPR004513">
    <property type="entry name" value="FtsX"/>
</dbReference>
<evidence type="ECO:0000313" key="16">
    <source>
        <dbReference type="EMBL" id="TVZ07063.1"/>
    </source>
</evidence>
<evidence type="ECO:0000256" key="7">
    <source>
        <dbReference type="ARBA" id="ARBA00022618"/>
    </source>
</evidence>
<comment type="function">
    <text evidence="1">Part of the ABC transporter FtsEX involved in cellular division.</text>
</comment>
<keyword evidence="11 12" id="KW-0131">Cell cycle</keyword>
<dbReference type="NCBIfam" id="NF038346">
    <property type="entry name" value="FtsX_actino"/>
    <property type="match status" value="1"/>
</dbReference>
<feature type="transmembrane region" description="Helical" evidence="13">
    <location>
        <begin position="179"/>
        <end position="199"/>
    </location>
</feature>
<evidence type="ECO:0000259" key="14">
    <source>
        <dbReference type="Pfam" id="PF02687"/>
    </source>
</evidence>
<dbReference type="EMBL" id="RPFW01000001">
    <property type="protein sequence ID" value="TVZ07063.1"/>
    <property type="molecule type" value="Genomic_DNA"/>
</dbReference>
<keyword evidence="6 12" id="KW-1003">Cell membrane</keyword>
<dbReference type="Pfam" id="PF18075">
    <property type="entry name" value="FtsX_ECD"/>
    <property type="match status" value="1"/>
</dbReference>
<evidence type="ECO:0000256" key="8">
    <source>
        <dbReference type="ARBA" id="ARBA00022692"/>
    </source>
</evidence>
<dbReference type="InterPro" id="IPR003838">
    <property type="entry name" value="ABC3_permease_C"/>
</dbReference>
<keyword evidence="10 12" id="KW-0472">Membrane</keyword>
<evidence type="ECO:0000256" key="6">
    <source>
        <dbReference type="ARBA" id="ARBA00022475"/>
    </source>
</evidence>
<dbReference type="PANTHER" id="PTHR47755:SF1">
    <property type="entry name" value="CELL DIVISION PROTEIN FTSX"/>
    <property type="match status" value="1"/>
</dbReference>
<evidence type="ECO:0000256" key="3">
    <source>
        <dbReference type="ARBA" id="ARBA00007379"/>
    </source>
</evidence>
<evidence type="ECO:0000256" key="13">
    <source>
        <dbReference type="SAM" id="Phobius"/>
    </source>
</evidence>
<protein>
    <recommendedName>
        <fullName evidence="5 12">Cell division protein FtsX</fullName>
    </recommendedName>
</protein>
<proteinExistence type="inferred from homology"/>
<name>A0A6P2CBT3_9ACTN</name>
<keyword evidence="7 12" id="KW-0132">Cell division</keyword>
<comment type="caution">
    <text evidence="16">The sequence shown here is derived from an EMBL/GenBank/DDBJ whole genome shotgun (WGS) entry which is preliminary data.</text>
</comment>
<feature type="domain" description="FtsX extracellular" evidence="15">
    <location>
        <begin position="56"/>
        <end position="159"/>
    </location>
</feature>